<keyword evidence="8" id="KW-1003">Cell membrane</keyword>
<evidence type="ECO:0000313" key="9">
    <source>
        <dbReference type="EMBL" id="CEK12208.1"/>
    </source>
</evidence>
<evidence type="ECO:0000256" key="8">
    <source>
        <dbReference type="HAMAP-Rule" id="MF_01416"/>
    </source>
</evidence>
<dbReference type="GO" id="GO:0045259">
    <property type="term" value="C:proton-transporting ATP synthase complex"/>
    <property type="evidence" value="ECO:0007669"/>
    <property type="project" value="UniProtKB-KW"/>
</dbReference>
<name>A0A0A8UU22_LEGHA</name>
<keyword evidence="2 8" id="KW-0813">Transport</keyword>
<evidence type="ECO:0000256" key="2">
    <source>
        <dbReference type="ARBA" id="ARBA00022448"/>
    </source>
</evidence>
<sequence>MPDTTTIARPYAKAIFEYALAVNKLSQWSEILQTLAVSVMNEAAAQFIVNPETTEAQQQELLMTPFAKSGNDELKAIANLVSLLTGNKRLMLLPDIKVQFEALRAEQEKTLVVKVRSFSELTGAQTEQLKKSLSQRLKREVTLKVSIDKSLLGGAVIQAGDLVIDGSVLEQLKRLGIGLAA</sequence>
<comment type="subcellular location">
    <subcellularLocation>
        <location evidence="8">Cell membrane</location>
        <topology evidence="8">Peripheral membrane protein</topology>
    </subcellularLocation>
    <subcellularLocation>
        <location evidence="1">Membrane</location>
    </subcellularLocation>
</comment>
<dbReference type="OrthoDB" id="9816221at2"/>
<dbReference type="GO" id="GO:0046933">
    <property type="term" value="F:proton-transporting ATP synthase activity, rotational mechanism"/>
    <property type="evidence" value="ECO:0007669"/>
    <property type="project" value="UniProtKB-UniRule"/>
</dbReference>
<dbReference type="InterPro" id="IPR020781">
    <property type="entry name" value="ATPase_OSCP/d_CS"/>
</dbReference>
<dbReference type="NCBIfam" id="TIGR01145">
    <property type="entry name" value="ATP_synt_delta"/>
    <property type="match status" value="1"/>
</dbReference>
<dbReference type="NCBIfam" id="NF004402">
    <property type="entry name" value="PRK05758.2-2"/>
    <property type="match status" value="1"/>
</dbReference>
<comment type="function">
    <text evidence="8">This protein is part of the stalk that links CF(0) to CF(1). It either transmits conformational changes from CF(0) to CF(1) or is implicated in proton conduction.</text>
</comment>
<gene>
    <name evidence="8 9" type="primary">atpH</name>
    <name evidence="9" type="ORF">LHA_3226</name>
</gene>
<dbReference type="Proteomes" id="UP000032803">
    <property type="component" value="Chromosome I"/>
</dbReference>
<dbReference type="InterPro" id="IPR000711">
    <property type="entry name" value="ATPase_OSCP/dsu"/>
</dbReference>
<evidence type="ECO:0000256" key="4">
    <source>
        <dbReference type="ARBA" id="ARBA00023065"/>
    </source>
</evidence>
<keyword evidence="10" id="KW-1185">Reference proteome</keyword>
<dbReference type="EMBL" id="LN681225">
    <property type="protein sequence ID" value="CEK12208.1"/>
    <property type="molecule type" value="Genomic_DNA"/>
</dbReference>
<keyword evidence="7 8" id="KW-0066">ATP synthesis</keyword>
<dbReference type="KEGG" id="lha:LHA_3226"/>
<dbReference type="SUPFAM" id="SSF47928">
    <property type="entry name" value="N-terminal domain of the delta subunit of the F1F0-ATP synthase"/>
    <property type="match status" value="1"/>
</dbReference>
<evidence type="ECO:0000256" key="7">
    <source>
        <dbReference type="ARBA" id="ARBA00023310"/>
    </source>
</evidence>
<dbReference type="PRINTS" id="PR00125">
    <property type="entry name" value="ATPASEDELTA"/>
</dbReference>
<protein>
    <recommendedName>
        <fullName evidence="8">ATP synthase subunit delta</fullName>
    </recommendedName>
    <alternativeName>
        <fullName evidence="8">ATP synthase F(1) sector subunit delta</fullName>
    </alternativeName>
    <alternativeName>
        <fullName evidence="8">F-type ATPase subunit delta</fullName>
        <shortName evidence="8">F-ATPase subunit delta</shortName>
    </alternativeName>
</protein>
<evidence type="ECO:0000256" key="5">
    <source>
        <dbReference type="ARBA" id="ARBA00023136"/>
    </source>
</evidence>
<comment type="function">
    <text evidence="8">F(1)F(0) ATP synthase produces ATP from ADP in the presence of a proton or sodium gradient. F-type ATPases consist of two structural domains, F(1) containing the extramembraneous catalytic core and F(0) containing the membrane proton channel, linked together by a central stalk and a peripheral stalk. During catalysis, ATP synthesis in the catalytic domain of F(1) is coupled via a rotary mechanism of the central stalk subunits to proton translocation.</text>
</comment>
<dbReference type="PROSITE" id="PS00389">
    <property type="entry name" value="ATPASE_DELTA"/>
    <property type="match status" value="1"/>
</dbReference>
<keyword evidence="3 8" id="KW-0375">Hydrogen ion transport</keyword>
<evidence type="ECO:0000256" key="1">
    <source>
        <dbReference type="ARBA" id="ARBA00004370"/>
    </source>
</evidence>
<keyword evidence="5 8" id="KW-0472">Membrane</keyword>
<accession>A0A0A8UU22</accession>
<dbReference type="PATRIC" id="fig|449.7.peg.1750"/>
<evidence type="ECO:0000313" key="10">
    <source>
        <dbReference type="Proteomes" id="UP000032803"/>
    </source>
</evidence>
<dbReference type="HAMAP" id="MF_01416">
    <property type="entry name" value="ATP_synth_delta_bact"/>
    <property type="match status" value="1"/>
</dbReference>
<reference evidence="10" key="1">
    <citation type="submission" date="2014-09" db="EMBL/GenBank/DDBJ databases">
        <authorList>
            <person name="Gomez-Valero L."/>
        </authorList>
    </citation>
    <scope>NUCLEOTIDE SEQUENCE [LARGE SCALE GENOMIC DNA]</scope>
    <source>
        <strain evidence="10">ATCC35250</strain>
    </source>
</reference>
<dbReference type="STRING" id="449.LHA_3226"/>
<comment type="similarity">
    <text evidence="8">Belongs to the ATPase delta chain family.</text>
</comment>
<dbReference type="PANTHER" id="PTHR11910">
    <property type="entry name" value="ATP SYNTHASE DELTA CHAIN"/>
    <property type="match status" value="1"/>
</dbReference>
<dbReference type="InterPro" id="IPR026015">
    <property type="entry name" value="ATP_synth_OSCP/delta_N_sf"/>
</dbReference>
<dbReference type="HOGENOM" id="CLU_085114_3_0_6"/>
<dbReference type="Gene3D" id="1.10.520.20">
    <property type="entry name" value="N-terminal domain of the delta subunit of the F1F0-ATP synthase"/>
    <property type="match status" value="1"/>
</dbReference>
<keyword evidence="4 8" id="KW-0406">Ion transport</keyword>
<dbReference type="AlphaFoldDB" id="A0A0A8UU22"/>
<proteinExistence type="inferred from homology"/>
<dbReference type="GO" id="GO:0005886">
    <property type="term" value="C:plasma membrane"/>
    <property type="evidence" value="ECO:0007669"/>
    <property type="project" value="UniProtKB-SubCell"/>
</dbReference>
<evidence type="ECO:0000256" key="3">
    <source>
        <dbReference type="ARBA" id="ARBA00022781"/>
    </source>
</evidence>
<keyword evidence="6 8" id="KW-0139">CF(1)</keyword>
<evidence type="ECO:0000256" key="6">
    <source>
        <dbReference type="ARBA" id="ARBA00023196"/>
    </source>
</evidence>
<organism evidence="9 10">
    <name type="scientific">Legionella hackeliae</name>
    <dbReference type="NCBI Taxonomy" id="449"/>
    <lineage>
        <taxon>Bacteria</taxon>
        <taxon>Pseudomonadati</taxon>
        <taxon>Pseudomonadota</taxon>
        <taxon>Gammaproteobacteria</taxon>
        <taxon>Legionellales</taxon>
        <taxon>Legionellaceae</taxon>
        <taxon>Legionella</taxon>
    </lineage>
</organism>
<dbReference type="RefSeq" id="WP_045107268.1">
    <property type="nucleotide sequence ID" value="NZ_LN681225.1"/>
</dbReference>
<dbReference type="Pfam" id="PF00213">
    <property type="entry name" value="OSCP"/>
    <property type="match status" value="1"/>
</dbReference>